<sequence length="434" mass="51180">MKFLDWYLKIGFVSVLVGASMEVFMIKAGFCLLGEARDSKLVISNRPFSLRDRVKRRPRKPFEYHGKNDNGLYHLYYLKRYGTLAIPLTSFWRRCRGLKDFVPNICRMQFGQAFDYMGTQSYQNNFDHWWEPHSYMDQKGQQPSLKKETLWEAEQRLQDEQISYALRSLGIIGVNTKVDPRKECQCTIFEDDEVIDEEKIDEDEITNALISLGIIGVNTEINPREECQAIIFKDDKVIDEEKIEEDEITKVLKSLGIIGSNTEVDPREEAIDEEKIEEDEITKTLKSVGIIGGNTEVDPKEEYQVTIFENDKLSEGEKNEEKEEEVRKLKEKTEKKRKKGKKKILYEKPLPHQRKKRKREKKKRSDAKPLPHQKKYHGKEKKFKCFIEILKKLEIEVPMIDTWKHVLGVLNFVKKFSRKKRKKRISSEKQLNTY</sequence>
<proteinExistence type="predicted"/>
<feature type="compositionally biased region" description="Basic residues" evidence="1">
    <location>
        <begin position="351"/>
        <end position="376"/>
    </location>
</feature>
<accession>A0AAQ3SC35</accession>
<dbReference type="AlphaFoldDB" id="A0AAQ3SC35"/>
<protein>
    <submittedName>
        <fullName evidence="2">Uncharacterized protein</fullName>
    </submittedName>
</protein>
<dbReference type="Proteomes" id="UP001374535">
    <property type="component" value="Chromosome 1"/>
</dbReference>
<feature type="region of interest" description="Disordered" evidence="1">
    <location>
        <begin position="314"/>
        <end position="376"/>
    </location>
</feature>
<organism evidence="2 3">
    <name type="scientific">Vigna mungo</name>
    <name type="common">Black gram</name>
    <name type="synonym">Phaseolus mungo</name>
    <dbReference type="NCBI Taxonomy" id="3915"/>
    <lineage>
        <taxon>Eukaryota</taxon>
        <taxon>Viridiplantae</taxon>
        <taxon>Streptophyta</taxon>
        <taxon>Embryophyta</taxon>
        <taxon>Tracheophyta</taxon>
        <taxon>Spermatophyta</taxon>
        <taxon>Magnoliopsida</taxon>
        <taxon>eudicotyledons</taxon>
        <taxon>Gunneridae</taxon>
        <taxon>Pentapetalae</taxon>
        <taxon>rosids</taxon>
        <taxon>fabids</taxon>
        <taxon>Fabales</taxon>
        <taxon>Fabaceae</taxon>
        <taxon>Papilionoideae</taxon>
        <taxon>50 kb inversion clade</taxon>
        <taxon>NPAAA clade</taxon>
        <taxon>indigoferoid/millettioid clade</taxon>
        <taxon>Phaseoleae</taxon>
        <taxon>Vigna</taxon>
    </lineage>
</organism>
<name>A0AAQ3SC35_VIGMU</name>
<evidence type="ECO:0000313" key="2">
    <source>
        <dbReference type="EMBL" id="WVZ23179.1"/>
    </source>
</evidence>
<keyword evidence="3" id="KW-1185">Reference proteome</keyword>
<feature type="compositionally biased region" description="Basic and acidic residues" evidence="1">
    <location>
        <begin position="314"/>
        <end position="334"/>
    </location>
</feature>
<evidence type="ECO:0000256" key="1">
    <source>
        <dbReference type="SAM" id="MobiDB-lite"/>
    </source>
</evidence>
<evidence type="ECO:0000313" key="3">
    <source>
        <dbReference type="Proteomes" id="UP001374535"/>
    </source>
</evidence>
<gene>
    <name evidence="2" type="ORF">V8G54_001723</name>
</gene>
<dbReference type="EMBL" id="CP144700">
    <property type="protein sequence ID" value="WVZ23179.1"/>
    <property type="molecule type" value="Genomic_DNA"/>
</dbReference>
<reference evidence="2 3" key="1">
    <citation type="journal article" date="2023" name="Life. Sci Alliance">
        <title>Evolutionary insights into 3D genome organization and epigenetic landscape of Vigna mungo.</title>
        <authorList>
            <person name="Junaid A."/>
            <person name="Singh B."/>
            <person name="Bhatia S."/>
        </authorList>
    </citation>
    <scope>NUCLEOTIDE SEQUENCE [LARGE SCALE GENOMIC DNA]</scope>
    <source>
        <strain evidence="2">Urdbean</strain>
    </source>
</reference>